<dbReference type="EMBL" id="JAVRHP010000206">
    <property type="protein sequence ID" value="MDT0651841.1"/>
    <property type="molecule type" value="Genomic_DNA"/>
</dbReference>
<protein>
    <submittedName>
        <fullName evidence="5">TonB-dependent receptor</fullName>
    </submittedName>
</protein>
<dbReference type="RefSeq" id="WP_311485940.1">
    <property type="nucleotide sequence ID" value="NZ_JAVRHP010000206.1"/>
</dbReference>
<dbReference type="InterPro" id="IPR041700">
    <property type="entry name" value="OMP_b-brl_3"/>
</dbReference>
<dbReference type="Gene3D" id="2.40.170.20">
    <property type="entry name" value="TonB-dependent receptor, beta-barrel domain"/>
    <property type="match status" value="1"/>
</dbReference>
<keyword evidence="5" id="KW-0675">Receptor</keyword>
<keyword evidence="3" id="KW-0998">Cell outer membrane</keyword>
<dbReference type="Gene3D" id="2.170.130.10">
    <property type="entry name" value="TonB-dependent receptor, plug domain"/>
    <property type="match status" value="1"/>
</dbReference>
<dbReference type="PANTHER" id="PTHR40980:SF4">
    <property type="entry name" value="TONB-DEPENDENT RECEPTOR-LIKE BETA-BARREL DOMAIN-CONTAINING PROTEIN"/>
    <property type="match status" value="1"/>
</dbReference>
<evidence type="ECO:0000256" key="1">
    <source>
        <dbReference type="ARBA" id="ARBA00004442"/>
    </source>
</evidence>
<accession>A0ABU3CZW0</accession>
<dbReference type="SUPFAM" id="SSF56935">
    <property type="entry name" value="Porins"/>
    <property type="match status" value="1"/>
</dbReference>
<evidence type="ECO:0000259" key="4">
    <source>
        <dbReference type="Pfam" id="PF14905"/>
    </source>
</evidence>
<proteinExistence type="predicted"/>
<dbReference type="Proteomes" id="UP001248819">
    <property type="component" value="Unassembled WGS sequence"/>
</dbReference>
<keyword evidence="2" id="KW-0472">Membrane</keyword>
<dbReference type="InterPro" id="IPR037066">
    <property type="entry name" value="Plug_dom_sf"/>
</dbReference>
<comment type="subcellular location">
    <subcellularLocation>
        <location evidence="1">Cell outer membrane</location>
    </subcellularLocation>
</comment>
<name>A0ABU3CZW0_9FLAO</name>
<evidence type="ECO:0000313" key="6">
    <source>
        <dbReference type="Proteomes" id="UP001248819"/>
    </source>
</evidence>
<comment type="caution">
    <text evidence="5">The sequence shown here is derived from an EMBL/GenBank/DDBJ whole genome shotgun (WGS) entry which is preliminary data.</text>
</comment>
<keyword evidence="6" id="KW-1185">Reference proteome</keyword>
<evidence type="ECO:0000256" key="3">
    <source>
        <dbReference type="ARBA" id="ARBA00023237"/>
    </source>
</evidence>
<dbReference type="PANTHER" id="PTHR40980">
    <property type="entry name" value="PLUG DOMAIN-CONTAINING PROTEIN"/>
    <property type="match status" value="1"/>
</dbReference>
<organism evidence="5 6">
    <name type="scientific">Autumnicola edwardsiae</name>
    <dbReference type="NCBI Taxonomy" id="3075594"/>
    <lineage>
        <taxon>Bacteria</taxon>
        <taxon>Pseudomonadati</taxon>
        <taxon>Bacteroidota</taxon>
        <taxon>Flavobacteriia</taxon>
        <taxon>Flavobacteriales</taxon>
        <taxon>Flavobacteriaceae</taxon>
        <taxon>Autumnicola</taxon>
    </lineage>
</organism>
<feature type="non-terminal residue" evidence="5">
    <location>
        <position position="1"/>
    </location>
</feature>
<reference evidence="5 6" key="1">
    <citation type="submission" date="2023-09" db="EMBL/GenBank/DDBJ databases">
        <authorList>
            <person name="Rey-Velasco X."/>
        </authorList>
    </citation>
    <scope>NUCLEOTIDE SEQUENCE [LARGE SCALE GENOMIC DNA]</scope>
    <source>
        <strain evidence="5 6">F297</strain>
    </source>
</reference>
<dbReference type="InterPro" id="IPR036942">
    <property type="entry name" value="Beta-barrel_TonB_sf"/>
</dbReference>
<evidence type="ECO:0000256" key="2">
    <source>
        <dbReference type="ARBA" id="ARBA00023136"/>
    </source>
</evidence>
<sequence>ISFIGYASYKKLIEVDKHINLDTIILKEDAQSLNEIVLTAEKRLIERKMDRLVFNVEKSIASTGGNGLDVLKITPGIRVLNGSIEILGKGATQLMINGRISPLEGDELASFLNGIAASDIRKIEVITTPPAKYEASGNGGLINIILKKEIMDSWRNSTTVSYNQNRYSFTSISNNFFYTKNNISFSGSLHGTIGSIENLEGLFINYPTNNWDIDIDSQLGKDQFSGRFLIDYAISPKTTFGLQYLGNTTQPDIDGTTTSSIFDNDGNLERTLVNEGDNIVNNRNHSLNFHSITQLDSLGKRISFDADYFTFNSENSRDFFTEEFNNSGNSQGINSAALNIANQGIENLSAKMDLDFPFKKVNLSFGIKGSFTRTNSDVLYYDKLSGPAVLDPNRSNEFDYQEDVLAGYISGNTALSEKLKIQVGLRLEDTKTKGVNAEINRETVNKYTKLFPSIYLSFAKNEAHNFGLSYGRRINRPNFRNLNPFRFYINSNSYSVGNPFLQPSFSDNFEFSHLYKKNLNSSIFLNMTTDGYGTVFTSDAENQTQIITRENFFKQYNYGLTESFSFNKISWLDSQNSINLLGYYTKFVEDFGATPKNGVQVYFTSNNTFPLSEKTKLQLNSYYSSQHNRGLYSVGEMFDLSLGLQHNFRNGLKVSFLFSDIFNSASLDNYVSTVNGIKQVYRQNESSRNFRISLSYDFGNQK</sequence>
<feature type="domain" description="Outer membrane protein beta-barrel" evidence="4">
    <location>
        <begin position="294"/>
        <end position="696"/>
    </location>
</feature>
<dbReference type="Pfam" id="PF14905">
    <property type="entry name" value="OMP_b-brl_3"/>
    <property type="match status" value="1"/>
</dbReference>
<gene>
    <name evidence="5" type="ORF">RM529_16990</name>
</gene>
<evidence type="ECO:0000313" key="5">
    <source>
        <dbReference type="EMBL" id="MDT0651841.1"/>
    </source>
</evidence>
<feature type="non-terminal residue" evidence="5">
    <location>
        <position position="702"/>
    </location>
</feature>